<gene>
    <name evidence="1" type="ORF">BN2614_LOCUS2</name>
</gene>
<sequence length="52" mass="5544">MSTCYALGTVPESLTCTLMALRGGRCCYQESGLLTPDPACFWGSWQSPSVPA</sequence>
<name>A0A9X9LUK5_GULGU</name>
<evidence type="ECO:0000313" key="2">
    <source>
        <dbReference type="Proteomes" id="UP000269945"/>
    </source>
</evidence>
<dbReference type="EMBL" id="CYRY02019134">
    <property type="protein sequence ID" value="VCW96725.1"/>
    <property type="molecule type" value="Genomic_DNA"/>
</dbReference>
<accession>A0A9X9LUK5</accession>
<organism evidence="1 2">
    <name type="scientific">Gulo gulo</name>
    <name type="common">Wolverine</name>
    <name type="synonym">Gluton</name>
    <dbReference type="NCBI Taxonomy" id="48420"/>
    <lineage>
        <taxon>Eukaryota</taxon>
        <taxon>Metazoa</taxon>
        <taxon>Chordata</taxon>
        <taxon>Craniata</taxon>
        <taxon>Vertebrata</taxon>
        <taxon>Euteleostomi</taxon>
        <taxon>Mammalia</taxon>
        <taxon>Eutheria</taxon>
        <taxon>Laurasiatheria</taxon>
        <taxon>Carnivora</taxon>
        <taxon>Caniformia</taxon>
        <taxon>Musteloidea</taxon>
        <taxon>Mustelidae</taxon>
        <taxon>Guloninae</taxon>
        <taxon>Gulo</taxon>
    </lineage>
</organism>
<dbReference type="AlphaFoldDB" id="A0A9X9LUK5"/>
<evidence type="ECO:0000313" key="1">
    <source>
        <dbReference type="EMBL" id="VCW96725.1"/>
    </source>
</evidence>
<dbReference type="Proteomes" id="UP000269945">
    <property type="component" value="Unassembled WGS sequence"/>
</dbReference>
<keyword evidence="2" id="KW-1185">Reference proteome</keyword>
<protein>
    <submittedName>
        <fullName evidence="1">Uncharacterized protein</fullName>
    </submittedName>
</protein>
<proteinExistence type="predicted"/>
<comment type="caution">
    <text evidence="1">The sequence shown here is derived from an EMBL/GenBank/DDBJ whole genome shotgun (WGS) entry which is preliminary data.</text>
</comment>
<reference evidence="1 2" key="1">
    <citation type="submission" date="2018-10" db="EMBL/GenBank/DDBJ databases">
        <authorList>
            <person name="Ekblom R."/>
            <person name="Jareborg N."/>
        </authorList>
    </citation>
    <scope>NUCLEOTIDE SEQUENCE [LARGE SCALE GENOMIC DNA]</scope>
    <source>
        <tissue evidence="1">Muscle</tissue>
    </source>
</reference>